<comment type="caution">
    <text evidence="1">The sequence shown here is derived from an EMBL/GenBank/DDBJ whole genome shotgun (WGS) entry which is preliminary data.</text>
</comment>
<dbReference type="Gene3D" id="2.30.30.110">
    <property type="match status" value="1"/>
</dbReference>
<dbReference type="EMBL" id="LAZR01014745">
    <property type="protein sequence ID" value="KKM16129.1"/>
    <property type="molecule type" value="Genomic_DNA"/>
</dbReference>
<evidence type="ECO:0008006" key="2">
    <source>
        <dbReference type="Google" id="ProtNLM"/>
    </source>
</evidence>
<dbReference type="SUPFAM" id="SSF50118">
    <property type="entry name" value="Cell growth inhibitor/plasmid maintenance toxic component"/>
    <property type="match status" value="1"/>
</dbReference>
<dbReference type="InterPro" id="IPR011067">
    <property type="entry name" value="Plasmid_toxin/cell-grow_inhib"/>
</dbReference>
<reference evidence="1" key="1">
    <citation type="journal article" date="2015" name="Nature">
        <title>Complex archaea that bridge the gap between prokaryotes and eukaryotes.</title>
        <authorList>
            <person name="Spang A."/>
            <person name="Saw J.H."/>
            <person name="Jorgensen S.L."/>
            <person name="Zaremba-Niedzwiedzka K."/>
            <person name="Martijn J."/>
            <person name="Lind A.E."/>
            <person name="van Eijk R."/>
            <person name="Schleper C."/>
            <person name="Guy L."/>
            <person name="Ettema T.J."/>
        </authorList>
    </citation>
    <scope>NUCLEOTIDE SEQUENCE</scope>
</reference>
<evidence type="ECO:0000313" key="1">
    <source>
        <dbReference type="EMBL" id="KKM16129.1"/>
    </source>
</evidence>
<dbReference type="GO" id="GO:0003677">
    <property type="term" value="F:DNA binding"/>
    <property type="evidence" value="ECO:0007669"/>
    <property type="project" value="InterPro"/>
</dbReference>
<sequence>MPTKYLKNIKPGEIWIVELSIMADDTIGHETQKTRPCLVIANNPVANMITIIPLQFFGIRIPKNELEHFLN</sequence>
<dbReference type="Pfam" id="PF02452">
    <property type="entry name" value="PemK_toxin"/>
    <property type="match status" value="1"/>
</dbReference>
<protein>
    <recommendedName>
        <fullName evidence="2">Type II toxin-antitoxin system PemK/MazF family toxin</fullName>
    </recommendedName>
</protein>
<dbReference type="AlphaFoldDB" id="A0A0F9I8Y5"/>
<organism evidence="1">
    <name type="scientific">marine sediment metagenome</name>
    <dbReference type="NCBI Taxonomy" id="412755"/>
    <lineage>
        <taxon>unclassified sequences</taxon>
        <taxon>metagenomes</taxon>
        <taxon>ecological metagenomes</taxon>
    </lineage>
</organism>
<name>A0A0F9I8Y5_9ZZZZ</name>
<gene>
    <name evidence="1" type="ORF">LCGC14_1688930</name>
</gene>
<dbReference type="InterPro" id="IPR003477">
    <property type="entry name" value="PemK-like"/>
</dbReference>
<proteinExistence type="predicted"/>
<accession>A0A0F9I8Y5</accession>